<dbReference type="Pfam" id="PF11598">
    <property type="entry name" value="COMP"/>
    <property type="match status" value="1"/>
</dbReference>
<evidence type="ECO:0000256" key="6">
    <source>
        <dbReference type="ARBA" id="ARBA00023230"/>
    </source>
</evidence>
<evidence type="ECO:0000256" key="2">
    <source>
        <dbReference type="ARBA" id="ARBA00022729"/>
    </source>
</evidence>
<evidence type="ECO:0000256" key="5">
    <source>
        <dbReference type="ARBA" id="ARBA00023157"/>
    </source>
</evidence>
<dbReference type="SMART" id="SM00181">
    <property type="entry name" value="EGF"/>
    <property type="match status" value="2"/>
</dbReference>
<evidence type="ECO:0000259" key="8">
    <source>
        <dbReference type="PROSITE" id="PS50026"/>
    </source>
</evidence>
<dbReference type="PROSITE" id="PS01187">
    <property type="entry name" value="EGF_CA"/>
    <property type="match status" value="1"/>
</dbReference>
<dbReference type="SMART" id="SM00210">
    <property type="entry name" value="TSPN"/>
    <property type="match status" value="1"/>
</dbReference>
<dbReference type="CDD" id="cd00054">
    <property type="entry name" value="EGF_CA"/>
    <property type="match status" value="2"/>
</dbReference>
<dbReference type="InterPro" id="IPR024665">
    <property type="entry name" value="TSP/COMP_CC"/>
</dbReference>
<sequence>MGSLAKDEKFTASLLPQFPLVQIGERIKPDQLFIVFDLLSTSNQRLVKTFLQQALSDSTLNEVYVLSTFKLQPKSTAVIFGLYSSTENRKYFEFTVMGRVNKARDKTAEMPSSAVFSLGLTPICMFKQTAYYDTKAAYMPAQIAARLYLRNDGKLHAVIFSNVPLADGKRHTILLRLSGLQRGHSKAELYVDCAQLDSTQELSKAFSGLSQSSEPVELRTLQRKAQDVLEELKLVVRGSLSQVAGLQDCFLPQIEPAVSYPGIYQKKSNYIPGSLQEVLLAFVNKVKETTFLRNTIAECQACGLGAGNFPTPPPQPPKPKCETNTCFRGVLCTDTADGFQCGPCPEGFTGNGIVCTDIDECRYNPCFPGVRCLNMAPGFRCETCPPGYTGQIIQGVGINSAKNNKQVGLHGHR</sequence>
<dbReference type="SUPFAM" id="SSF57196">
    <property type="entry name" value="EGF/Laminin"/>
    <property type="match status" value="1"/>
</dbReference>
<dbReference type="SUPFAM" id="SSF58006">
    <property type="entry name" value="Assembly domain of cartilage oligomeric matrix protein"/>
    <property type="match status" value="1"/>
</dbReference>
<dbReference type="PANTHER" id="PTHR10199">
    <property type="entry name" value="THROMBOSPONDIN"/>
    <property type="match status" value="1"/>
</dbReference>
<evidence type="ECO:0000256" key="1">
    <source>
        <dbReference type="ARBA" id="ARBA00004369"/>
    </source>
</evidence>
<evidence type="ECO:0000313" key="10">
    <source>
        <dbReference type="Proteomes" id="UP000826234"/>
    </source>
</evidence>
<reference evidence="9 10" key="1">
    <citation type="journal article" date="2022" name="Gigascience">
        <title>A chromosome-level genome assembly and annotation of the desert horned lizard, Phrynosoma platyrhinos, provides insight into chromosomal rearrangements among reptiles.</title>
        <authorList>
            <person name="Koochekian N."/>
            <person name="Ascanio A."/>
            <person name="Farleigh K."/>
            <person name="Card D.C."/>
            <person name="Schield D.R."/>
            <person name="Castoe T.A."/>
            <person name="Jezkova T."/>
        </authorList>
    </citation>
    <scope>NUCLEOTIDE SEQUENCE [LARGE SCALE GENOMIC DNA]</scope>
    <source>
        <strain evidence="9">NK-2021</strain>
    </source>
</reference>
<dbReference type="Gene3D" id="2.10.25.10">
    <property type="entry name" value="Laminin"/>
    <property type="match status" value="2"/>
</dbReference>
<keyword evidence="2" id="KW-0732">Signal</keyword>
<comment type="caution">
    <text evidence="9">The sequence shown here is derived from an EMBL/GenBank/DDBJ whole genome shotgun (WGS) entry which is preliminary data.</text>
</comment>
<dbReference type="PANTHER" id="PTHR10199:SF92">
    <property type="entry name" value="THROMBOSPONDIN-4"/>
    <property type="match status" value="1"/>
</dbReference>
<dbReference type="InterPro" id="IPR048287">
    <property type="entry name" value="TSPN-like_N"/>
</dbReference>
<evidence type="ECO:0000313" key="9">
    <source>
        <dbReference type="EMBL" id="KAH0627995.1"/>
    </source>
</evidence>
<evidence type="ECO:0000256" key="4">
    <source>
        <dbReference type="ARBA" id="ARBA00022951"/>
    </source>
</evidence>
<evidence type="ECO:0000256" key="3">
    <source>
        <dbReference type="ARBA" id="ARBA00022737"/>
    </source>
</evidence>
<keyword evidence="3" id="KW-0677">Repeat</keyword>
<keyword evidence="4" id="KW-0703">Sarcoplasmic reticulum</keyword>
<dbReference type="InterPro" id="IPR001881">
    <property type="entry name" value="EGF-like_Ca-bd_dom"/>
</dbReference>
<dbReference type="PROSITE" id="PS50026">
    <property type="entry name" value="EGF_3"/>
    <property type="match status" value="1"/>
</dbReference>
<keyword evidence="5" id="KW-1015">Disulfide bond</keyword>
<dbReference type="InterPro" id="IPR018097">
    <property type="entry name" value="EGF_Ca-bd_CS"/>
</dbReference>
<evidence type="ECO:0000256" key="7">
    <source>
        <dbReference type="PROSITE-ProRule" id="PRU00076"/>
    </source>
</evidence>
<dbReference type="SUPFAM" id="SSF49899">
    <property type="entry name" value="Concanavalin A-like lectins/glucanases"/>
    <property type="match status" value="1"/>
</dbReference>
<dbReference type="EMBL" id="JAIPUX010000439">
    <property type="protein sequence ID" value="KAH0627995.1"/>
    <property type="molecule type" value="Genomic_DNA"/>
</dbReference>
<protein>
    <recommendedName>
        <fullName evidence="8">EGF-like domain-containing protein</fullName>
    </recommendedName>
</protein>
<dbReference type="InterPro" id="IPR000742">
    <property type="entry name" value="EGF"/>
</dbReference>
<dbReference type="Gene3D" id="2.60.120.200">
    <property type="match status" value="1"/>
</dbReference>
<dbReference type="SMART" id="SM00179">
    <property type="entry name" value="EGF_CA"/>
    <property type="match status" value="2"/>
</dbReference>
<gene>
    <name evidence="9" type="ORF">JD844_008634</name>
</gene>
<dbReference type="Gene3D" id="1.20.5.10">
    <property type="match status" value="1"/>
</dbReference>
<keyword evidence="6" id="KW-0834">Unfolded protein response</keyword>
<keyword evidence="10" id="KW-1185">Reference proteome</keyword>
<proteinExistence type="predicted"/>
<accession>A0ABQ7TEZ3</accession>
<name>A0ABQ7TEZ3_PHRPL</name>
<keyword evidence="7" id="KW-0245">EGF-like domain</keyword>
<organism evidence="9 10">
    <name type="scientific">Phrynosoma platyrhinos</name>
    <name type="common">Desert horned lizard</name>
    <dbReference type="NCBI Taxonomy" id="52577"/>
    <lineage>
        <taxon>Eukaryota</taxon>
        <taxon>Metazoa</taxon>
        <taxon>Chordata</taxon>
        <taxon>Craniata</taxon>
        <taxon>Vertebrata</taxon>
        <taxon>Euteleostomi</taxon>
        <taxon>Lepidosauria</taxon>
        <taxon>Squamata</taxon>
        <taxon>Bifurcata</taxon>
        <taxon>Unidentata</taxon>
        <taxon>Episquamata</taxon>
        <taxon>Toxicofera</taxon>
        <taxon>Iguania</taxon>
        <taxon>Phrynosomatidae</taxon>
        <taxon>Phrynosomatinae</taxon>
        <taxon>Phrynosoma</taxon>
    </lineage>
</organism>
<comment type="caution">
    <text evidence="7">Lacks conserved residue(s) required for the propagation of feature annotation.</text>
</comment>
<dbReference type="Proteomes" id="UP000826234">
    <property type="component" value="Unassembled WGS sequence"/>
</dbReference>
<dbReference type="InterPro" id="IPR013320">
    <property type="entry name" value="ConA-like_dom_sf"/>
</dbReference>
<dbReference type="InterPro" id="IPR046970">
    <property type="entry name" value="TSP/COMP_CC_sf"/>
</dbReference>
<comment type="subcellular location">
    <subcellularLocation>
        <location evidence="1">Sarcoplasmic reticulum</location>
    </subcellularLocation>
</comment>
<feature type="domain" description="EGF-like" evidence="8">
    <location>
        <begin position="357"/>
        <end position="394"/>
    </location>
</feature>